<accession>A0A0E9Q7Z4</accession>
<sequence length="45" mass="5428">MKVLSRRTLRYLCGFYCRLKRSSLLQKLFDRCLHSHTLIHLGFIC</sequence>
<organism evidence="1">
    <name type="scientific">Anguilla anguilla</name>
    <name type="common">European freshwater eel</name>
    <name type="synonym">Muraena anguilla</name>
    <dbReference type="NCBI Taxonomy" id="7936"/>
    <lineage>
        <taxon>Eukaryota</taxon>
        <taxon>Metazoa</taxon>
        <taxon>Chordata</taxon>
        <taxon>Craniata</taxon>
        <taxon>Vertebrata</taxon>
        <taxon>Euteleostomi</taxon>
        <taxon>Actinopterygii</taxon>
        <taxon>Neopterygii</taxon>
        <taxon>Teleostei</taxon>
        <taxon>Anguilliformes</taxon>
        <taxon>Anguillidae</taxon>
        <taxon>Anguilla</taxon>
    </lineage>
</organism>
<reference evidence="1" key="1">
    <citation type="submission" date="2014-11" db="EMBL/GenBank/DDBJ databases">
        <authorList>
            <person name="Amaro Gonzalez C."/>
        </authorList>
    </citation>
    <scope>NUCLEOTIDE SEQUENCE</scope>
</reference>
<proteinExistence type="predicted"/>
<protein>
    <submittedName>
        <fullName evidence="1">Uncharacterized protein</fullName>
    </submittedName>
</protein>
<dbReference type="EMBL" id="GBXM01095576">
    <property type="protein sequence ID" value="JAH13001.1"/>
    <property type="molecule type" value="Transcribed_RNA"/>
</dbReference>
<dbReference type="AlphaFoldDB" id="A0A0E9Q7Z4"/>
<name>A0A0E9Q7Z4_ANGAN</name>
<evidence type="ECO:0000313" key="1">
    <source>
        <dbReference type="EMBL" id="JAH13001.1"/>
    </source>
</evidence>
<reference evidence="1" key="2">
    <citation type="journal article" date="2015" name="Fish Shellfish Immunol.">
        <title>Early steps in the European eel (Anguilla anguilla)-Vibrio vulnificus interaction in the gills: Role of the RtxA13 toxin.</title>
        <authorList>
            <person name="Callol A."/>
            <person name="Pajuelo D."/>
            <person name="Ebbesson L."/>
            <person name="Teles M."/>
            <person name="MacKenzie S."/>
            <person name="Amaro C."/>
        </authorList>
    </citation>
    <scope>NUCLEOTIDE SEQUENCE</scope>
</reference>